<dbReference type="EMBL" id="WWCO01000016">
    <property type="protein sequence ID" value="MYM36605.1"/>
    <property type="molecule type" value="Genomic_DNA"/>
</dbReference>
<dbReference type="InterPro" id="IPR014755">
    <property type="entry name" value="Cu-Rt/internalin_Ig-like"/>
</dbReference>
<gene>
    <name evidence="5" type="ORF">GTP38_19940</name>
</gene>
<evidence type="ECO:0000259" key="4">
    <source>
        <dbReference type="Pfam" id="PF13946"/>
    </source>
</evidence>
<dbReference type="Gene3D" id="1.10.3130.20">
    <property type="entry name" value="Phycobilisome linker domain"/>
    <property type="match status" value="1"/>
</dbReference>
<evidence type="ECO:0000313" key="5">
    <source>
        <dbReference type="EMBL" id="MYM36605.1"/>
    </source>
</evidence>
<dbReference type="Pfam" id="PF13205">
    <property type="entry name" value="Big_5"/>
    <property type="match status" value="1"/>
</dbReference>
<evidence type="ECO:0000259" key="2">
    <source>
        <dbReference type="Pfam" id="PF04151"/>
    </source>
</evidence>
<feature type="domain" description="SbsA Ig-like" evidence="3">
    <location>
        <begin position="821"/>
        <end position="924"/>
    </location>
</feature>
<feature type="domain" description="DUF4214" evidence="4">
    <location>
        <begin position="1050"/>
        <end position="1117"/>
    </location>
</feature>
<dbReference type="SUPFAM" id="SSF89260">
    <property type="entry name" value="Collagen-binding domain"/>
    <property type="match status" value="1"/>
</dbReference>
<feature type="domain" description="Peptidase C-terminal archaeal/bacterial" evidence="2">
    <location>
        <begin position="30"/>
        <end position="105"/>
    </location>
</feature>
<dbReference type="Proteomes" id="UP000449678">
    <property type="component" value="Unassembled WGS sequence"/>
</dbReference>
<dbReference type="InterPro" id="IPR032812">
    <property type="entry name" value="SbsA_Ig"/>
</dbReference>
<dbReference type="InterPro" id="IPR007280">
    <property type="entry name" value="Peptidase_C_arc/bac"/>
</dbReference>
<dbReference type="InterPro" id="IPR038255">
    <property type="entry name" value="PBS_linker_sf"/>
</dbReference>
<dbReference type="InterPro" id="IPR025282">
    <property type="entry name" value="DUF4214"/>
</dbReference>
<comment type="caution">
    <text evidence="5">The sequence shown here is derived from an EMBL/GenBank/DDBJ whole genome shotgun (WGS) entry which is preliminary data.</text>
</comment>
<organism evidence="5 6">
    <name type="scientific">Duganella lactea</name>
    <dbReference type="NCBI Taxonomy" id="2692173"/>
    <lineage>
        <taxon>Bacteria</taxon>
        <taxon>Pseudomonadati</taxon>
        <taxon>Pseudomonadota</taxon>
        <taxon>Betaproteobacteria</taxon>
        <taxon>Burkholderiales</taxon>
        <taxon>Oxalobacteraceae</taxon>
        <taxon>Telluria group</taxon>
        <taxon>Duganella</taxon>
    </lineage>
</organism>
<evidence type="ECO:0000313" key="6">
    <source>
        <dbReference type="Proteomes" id="UP000449678"/>
    </source>
</evidence>
<dbReference type="Gene3D" id="2.60.40.1220">
    <property type="match status" value="1"/>
</dbReference>
<reference evidence="5 6" key="1">
    <citation type="submission" date="2019-12" db="EMBL/GenBank/DDBJ databases">
        <title>Novel species isolated from a subtropical stream in China.</title>
        <authorList>
            <person name="Lu H."/>
        </authorList>
    </citation>
    <scope>NUCLEOTIDE SEQUENCE [LARGE SCALE GENOMIC DNA]</scope>
    <source>
        <strain evidence="5 6">FT94W</strain>
    </source>
</reference>
<dbReference type="RefSeq" id="WP_160991961.1">
    <property type="nucleotide sequence ID" value="NZ_WWCO01000016.1"/>
</dbReference>
<evidence type="ECO:0000259" key="3">
    <source>
        <dbReference type="Pfam" id="PF13205"/>
    </source>
</evidence>
<keyword evidence="6" id="KW-1185">Reference proteome</keyword>
<sequence>MADDFSDSITTTGTLSVGGSTNGNFDSYSDSDWFKISLKAGTTYLFSLAGDGGSGALSNFNNIGISVYNAQGASAQYMQTYTTTSGAVAQFAAQVSGTYFVSVRSYNTGGYTLTAATPAADDYSATAQTTGRLDNGVAVSGVFERTDDIDWFKFHADAGQIVGFSGTGVLGAAVDYWNSPSVSSANGGYVRLLGQAPFIAPTSGDYYLALSANGRVGAYTQTMQLISDDYSSDSSRAGQLSAGGQVSGSTDYYSDLDRFQISLEAGSIYSFTLKPQDATNAGASLGVYLPSGTADYNVSSSTASDGSITLRYQASAAGVYGIVVAGNKVQSYTLSASAGEQDDYGNTQATAAALQLGVAVSARLQSRSDIDMFKVDLKAGVTYSFNVKQDAANSGSLIGSALQDSSGQTVASLDYSSQRYSYTPTKDGSFYLAQSSYYVSNSILGFTLTASQAVDDFTANTSKPGRLSVGGSTKGVIESAGDRDWFAVSLDAGGYYWFRVDGSGDGGGTLSSYSAVTLKLLDGSGNVLATTPNYNATGTFVPFTATTKGTYYVEVGTTSSSSTSGSYTVRAQLGKPDDYGNDKEHAAALAPDTVVKGEMELNTDKDVFKLDVVAGVTYAVEMTPLSPNTYGLSADVSGPPGLDVRYVSSGGDKMIRLFEAVDSGSYYVTVAASPSYKWTGGYTLVARSMGKDDFSADSKTGAVVTPDAPLHGVIGVADDHDWIKVHLDAGRTYVFDLQGNKSGGGTLDTGTQYGYTAGMTLLSSDRGTLAYSAIPAAANGVDPRITYVATASGDYYLDVRGNGQSSGTGSYTVEMVQTNLDTTGPKLLSSNIAAGATEVGIKPTITLTFDETIMLSGVALTDGYGAVVQGANGPVLASVAGHTLTVDPRTNLMPGMTYTLNLLKGSVTDLAGNAASDAQSFSFTVAKPVSSGTAGNDYLIGSGIGLTLDGGAGVDTVYYAANRGNFNIVRGSDGGVTVRDVRASGTSGDKLSGIERLVFGDGTAYALDTEGVGGQAYRLYQSAFNRTPDADGLGYWIANLDKGLSLRDAASAFIASAEFTRTYGSGVNDTDFVKLLYQNVLHRAPDAAGNSFWLDNLQKGQSRAEVLVAFSESTENHDAVAKLIGSAIAYTPFGG</sequence>
<proteinExistence type="predicted"/>
<keyword evidence="1" id="KW-0732">Signal</keyword>
<feature type="domain" description="Peptidase C-terminal archaeal/bacterial" evidence="2">
    <location>
        <begin position="482"/>
        <end position="555"/>
    </location>
</feature>
<name>A0ABW9VAS4_9BURK</name>
<dbReference type="Pfam" id="PF04151">
    <property type="entry name" value="PPC"/>
    <property type="match status" value="2"/>
</dbReference>
<dbReference type="Gene3D" id="2.60.120.380">
    <property type="match status" value="7"/>
</dbReference>
<accession>A0ABW9VAS4</accession>
<dbReference type="Pfam" id="PF13946">
    <property type="entry name" value="DUF4214"/>
    <property type="match status" value="1"/>
</dbReference>
<evidence type="ECO:0000256" key="1">
    <source>
        <dbReference type="ARBA" id="ARBA00022729"/>
    </source>
</evidence>
<protein>
    <submittedName>
        <fullName evidence="5">DUF4214 domain-containing protein</fullName>
    </submittedName>
</protein>